<dbReference type="EMBL" id="SJPG01000001">
    <property type="protein sequence ID" value="TWT63762.1"/>
    <property type="molecule type" value="Genomic_DNA"/>
</dbReference>
<name>A0A5C5XPT5_9PLAN</name>
<dbReference type="Pfam" id="PF11162">
    <property type="entry name" value="DUF2946"/>
    <property type="match status" value="1"/>
</dbReference>
<evidence type="ECO:0000313" key="3">
    <source>
        <dbReference type="EMBL" id="TWT63762.1"/>
    </source>
</evidence>
<keyword evidence="4" id="KW-1185">Reference proteome</keyword>
<evidence type="ECO:0000313" key="4">
    <source>
        <dbReference type="Proteomes" id="UP000316095"/>
    </source>
</evidence>
<gene>
    <name evidence="3" type="ORF">Pan54_45200</name>
</gene>
<proteinExistence type="predicted"/>
<reference evidence="3 4" key="1">
    <citation type="submission" date="2019-02" db="EMBL/GenBank/DDBJ databases">
        <title>Deep-cultivation of Planctomycetes and their phenomic and genomic characterization uncovers novel biology.</title>
        <authorList>
            <person name="Wiegand S."/>
            <person name="Jogler M."/>
            <person name="Boedeker C."/>
            <person name="Pinto D."/>
            <person name="Vollmers J."/>
            <person name="Rivas-Marin E."/>
            <person name="Kohn T."/>
            <person name="Peeters S.H."/>
            <person name="Heuer A."/>
            <person name="Rast P."/>
            <person name="Oberbeckmann S."/>
            <person name="Bunk B."/>
            <person name="Jeske O."/>
            <person name="Meyerdierks A."/>
            <person name="Storesund J.E."/>
            <person name="Kallscheuer N."/>
            <person name="Luecker S."/>
            <person name="Lage O.M."/>
            <person name="Pohl T."/>
            <person name="Merkel B.J."/>
            <person name="Hornburger P."/>
            <person name="Mueller R.-W."/>
            <person name="Bruemmer F."/>
            <person name="Labrenz M."/>
            <person name="Spormann A.M."/>
            <person name="Op Den Camp H."/>
            <person name="Overmann J."/>
            <person name="Amann R."/>
            <person name="Jetten M.S.M."/>
            <person name="Mascher T."/>
            <person name="Medema M.H."/>
            <person name="Devos D.P."/>
            <person name="Kaster A.-K."/>
            <person name="Ovreas L."/>
            <person name="Rohde M."/>
            <person name="Galperin M.Y."/>
            <person name="Jogler C."/>
        </authorList>
    </citation>
    <scope>NUCLEOTIDE SEQUENCE [LARGE SCALE GENOMIC DNA]</scope>
    <source>
        <strain evidence="3 4">Pan54</strain>
    </source>
</reference>
<dbReference type="AlphaFoldDB" id="A0A5C5XPT5"/>
<evidence type="ECO:0000256" key="1">
    <source>
        <dbReference type="SAM" id="MobiDB-lite"/>
    </source>
</evidence>
<keyword evidence="2" id="KW-1133">Transmembrane helix</keyword>
<keyword evidence="2" id="KW-0472">Membrane</keyword>
<dbReference type="Proteomes" id="UP000316095">
    <property type="component" value="Unassembled WGS sequence"/>
</dbReference>
<evidence type="ECO:0000256" key="2">
    <source>
        <dbReference type="SAM" id="Phobius"/>
    </source>
</evidence>
<feature type="region of interest" description="Disordered" evidence="1">
    <location>
        <begin position="34"/>
        <end position="71"/>
    </location>
</feature>
<dbReference type="InterPro" id="IPR021333">
    <property type="entry name" value="DUF2946"/>
</dbReference>
<dbReference type="RefSeq" id="WP_146505549.1">
    <property type="nucleotide sequence ID" value="NZ_SJPG01000001.1"/>
</dbReference>
<comment type="caution">
    <text evidence="3">The sequence shown here is derived from an EMBL/GenBank/DDBJ whole genome shotgun (WGS) entry which is preliminary data.</text>
</comment>
<accession>A0A5C5XPT5</accession>
<keyword evidence="2" id="KW-0812">Transmembrane</keyword>
<evidence type="ECO:0008006" key="5">
    <source>
        <dbReference type="Google" id="ProtNLM"/>
    </source>
</evidence>
<feature type="compositionally biased region" description="Basic and acidic residues" evidence="1">
    <location>
        <begin position="56"/>
        <end position="71"/>
    </location>
</feature>
<sequence length="129" mass="14439">MRQQFVLSGILAAYIFGGLIYPYAHIHTHSCSHHHGSQQSTEIHHESHSHCHHVHSSTEKHQDSHQHSHDHSHSECPACELLWMAQFTPDLPVIIENYSVVWLESPAPAMVAINTDASLPLLRGPPVLA</sequence>
<protein>
    <recommendedName>
        <fullName evidence="5">DUF2946 domain-containing protein</fullName>
    </recommendedName>
</protein>
<feature type="transmembrane region" description="Helical" evidence="2">
    <location>
        <begin position="5"/>
        <end position="24"/>
    </location>
</feature>
<organism evidence="3 4">
    <name type="scientific">Rubinisphaera italica</name>
    <dbReference type="NCBI Taxonomy" id="2527969"/>
    <lineage>
        <taxon>Bacteria</taxon>
        <taxon>Pseudomonadati</taxon>
        <taxon>Planctomycetota</taxon>
        <taxon>Planctomycetia</taxon>
        <taxon>Planctomycetales</taxon>
        <taxon>Planctomycetaceae</taxon>
        <taxon>Rubinisphaera</taxon>
    </lineage>
</organism>